<name>E3K1X5_PUCGT</name>
<dbReference type="Proteomes" id="UP000008783">
    <property type="component" value="Unassembled WGS sequence"/>
</dbReference>
<evidence type="ECO:0000313" key="3">
    <source>
        <dbReference type="Proteomes" id="UP000008783"/>
    </source>
</evidence>
<dbReference type="EMBL" id="DS178270">
    <property type="protein sequence ID" value="EFP78344.1"/>
    <property type="molecule type" value="Genomic_DNA"/>
</dbReference>
<dbReference type="VEuPathDB" id="FungiDB:PGTG_04300"/>
<feature type="compositionally biased region" description="Basic residues" evidence="1">
    <location>
        <begin position="242"/>
        <end position="251"/>
    </location>
</feature>
<evidence type="ECO:0000256" key="1">
    <source>
        <dbReference type="SAM" id="MobiDB-lite"/>
    </source>
</evidence>
<sequence>MLISNCSRWMGQGSKKRKRPILQKYNLKSCDCSRKGTSRTIAEVVLDRLKDQTRNFSNQLILLNYRPKEEQVRVQSRTKERNCSALSISNAEVPCQARIDKRKPESTVSLDRFKKKARKIPNNPLVSLTDIRSEVRLMKLTGVLKCSDMRSRELHKKQSTFPSSSSQRSNRRCQSCIAQKVIIKTGTKTFGDLCDIGIGQGFHFAREERLIKGQVLAPSGTSSSTVHTSPEYQSKTQAKGMKASRMKQEKR</sequence>
<organism evidence="2 3">
    <name type="scientific">Puccinia graminis f. sp. tritici (strain CRL 75-36-700-3 / race SCCL)</name>
    <name type="common">Black stem rust fungus</name>
    <dbReference type="NCBI Taxonomy" id="418459"/>
    <lineage>
        <taxon>Eukaryota</taxon>
        <taxon>Fungi</taxon>
        <taxon>Dikarya</taxon>
        <taxon>Basidiomycota</taxon>
        <taxon>Pucciniomycotina</taxon>
        <taxon>Pucciniomycetes</taxon>
        <taxon>Pucciniales</taxon>
        <taxon>Pucciniaceae</taxon>
        <taxon>Puccinia</taxon>
    </lineage>
</organism>
<dbReference type="GeneID" id="10542298"/>
<gene>
    <name evidence="2" type="ORF">PGTG_04300</name>
</gene>
<evidence type="ECO:0000313" key="2">
    <source>
        <dbReference type="EMBL" id="EFP78344.1"/>
    </source>
</evidence>
<dbReference type="HOGENOM" id="CLU_1107572_0_0_1"/>
<reference key="1">
    <citation type="submission" date="2007-01" db="EMBL/GenBank/DDBJ databases">
        <title>The Genome Sequence of Puccinia graminis f. sp. tritici Strain CRL 75-36-700-3.</title>
        <authorList>
            <consortium name="The Broad Institute Genome Sequencing Platform"/>
            <person name="Birren B."/>
            <person name="Lander E."/>
            <person name="Galagan J."/>
            <person name="Nusbaum C."/>
            <person name="Devon K."/>
            <person name="Cuomo C."/>
            <person name="Jaffe D."/>
            <person name="Butler J."/>
            <person name="Alvarez P."/>
            <person name="Gnerre S."/>
            <person name="Grabherr M."/>
            <person name="Mauceli E."/>
            <person name="Brockman W."/>
            <person name="Young S."/>
            <person name="LaButti K."/>
            <person name="Sykes S."/>
            <person name="DeCaprio D."/>
            <person name="Crawford M."/>
            <person name="Koehrsen M."/>
            <person name="Engels R."/>
            <person name="Montgomery P."/>
            <person name="Pearson M."/>
            <person name="Howarth C."/>
            <person name="Larson L."/>
            <person name="White J."/>
            <person name="Zeng Q."/>
            <person name="Kodira C."/>
            <person name="Yandava C."/>
            <person name="Alvarado L."/>
            <person name="O'Leary S."/>
            <person name="Szabo L."/>
            <person name="Dean R."/>
            <person name="Schein J."/>
        </authorList>
    </citation>
    <scope>NUCLEOTIDE SEQUENCE</scope>
    <source>
        <strain>CRL 75-36-700-3</strain>
    </source>
</reference>
<dbReference type="InParanoid" id="E3K1X5"/>
<keyword evidence="3" id="KW-1185">Reference proteome</keyword>
<accession>E3K1X5</accession>
<proteinExistence type="predicted"/>
<protein>
    <submittedName>
        <fullName evidence="2">Uncharacterized protein</fullName>
    </submittedName>
</protein>
<dbReference type="RefSeq" id="XP_003322763.1">
    <property type="nucleotide sequence ID" value="XM_003322715.1"/>
</dbReference>
<dbReference type="KEGG" id="pgr:PGTG_04300"/>
<feature type="region of interest" description="Disordered" evidence="1">
    <location>
        <begin position="217"/>
        <end position="251"/>
    </location>
</feature>
<feature type="compositionally biased region" description="Polar residues" evidence="1">
    <location>
        <begin position="219"/>
        <end position="237"/>
    </location>
</feature>
<dbReference type="AlphaFoldDB" id="E3K1X5"/>
<reference evidence="3" key="2">
    <citation type="journal article" date="2011" name="Proc. Natl. Acad. Sci. U.S.A.">
        <title>Obligate biotrophy features unraveled by the genomic analysis of rust fungi.</title>
        <authorList>
            <person name="Duplessis S."/>
            <person name="Cuomo C.A."/>
            <person name="Lin Y.-C."/>
            <person name="Aerts A."/>
            <person name="Tisserant E."/>
            <person name="Veneault-Fourrey C."/>
            <person name="Joly D.L."/>
            <person name="Hacquard S."/>
            <person name="Amselem J."/>
            <person name="Cantarel B.L."/>
            <person name="Chiu R."/>
            <person name="Coutinho P.M."/>
            <person name="Feau N."/>
            <person name="Field M."/>
            <person name="Frey P."/>
            <person name="Gelhaye E."/>
            <person name="Goldberg J."/>
            <person name="Grabherr M.G."/>
            <person name="Kodira C.D."/>
            <person name="Kohler A."/>
            <person name="Kuees U."/>
            <person name="Lindquist E.A."/>
            <person name="Lucas S.M."/>
            <person name="Mago R."/>
            <person name="Mauceli E."/>
            <person name="Morin E."/>
            <person name="Murat C."/>
            <person name="Pangilinan J.L."/>
            <person name="Park R."/>
            <person name="Pearson M."/>
            <person name="Quesneville H."/>
            <person name="Rouhier N."/>
            <person name="Sakthikumar S."/>
            <person name="Salamov A.A."/>
            <person name="Schmutz J."/>
            <person name="Selles B."/>
            <person name="Shapiro H."/>
            <person name="Tanguay P."/>
            <person name="Tuskan G.A."/>
            <person name="Henrissat B."/>
            <person name="Van de Peer Y."/>
            <person name="Rouze P."/>
            <person name="Ellis J.G."/>
            <person name="Dodds P.N."/>
            <person name="Schein J.E."/>
            <person name="Zhong S."/>
            <person name="Hamelin R.C."/>
            <person name="Grigoriev I.V."/>
            <person name="Szabo L.J."/>
            <person name="Martin F."/>
        </authorList>
    </citation>
    <scope>NUCLEOTIDE SEQUENCE [LARGE SCALE GENOMIC DNA]</scope>
    <source>
        <strain evidence="3">CRL 75-36-700-3 / race SCCL</strain>
    </source>
</reference>